<dbReference type="EMBL" id="KQ090476">
    <property type="protein sequence ID" value="KMS95391.1"/>
    <property type="molecule type" value="Genomic_DNA"/>
</dbReference>
<name>A0A0J8B318_BETVV</name>
<dbReference type="Proteomes" id="UP000035740">
    <property type="component" value="Unassembled WGS sequence"/>
</dbReference>
<organism evidence="2 3">
    <name type="scientific">Beta vulgaris subsp. vulgaris</name>
    <name type="common">Beet</name>
    <dbReference type="NCBI Taxonomy" id="3555"/>
    <lineage>
        <taxon>Eukaryota</taxon>
        <taxon>Viridiplantae</taxon>
        <taxon>Streptophyta</taxon>
        <taxon>Embryophyta</taxon>
        <taxon>Tracheophyta</taxon>
        <taxon>Spermatophyta</taxon>
        <taxon>Magnoliopsida</taxon>
        <taxon>eudicotyledons</taxon>
        <taxon>Gunneridae</taxon>
        <taxon>Pentapetalae</taxon>
        <taxon>Caryophyllales</taxon>
        <taxon>Chenopodiaceae</taxon>
        <taxon>Betoideae</taxon>
        <taxon>Beta</taxon>
    </lineage>
</organism>
<feature type="region of interest" description="Disordered" evidence="1">
    <location>
        <begin position="1"/>
        <end position="20"/>
    </location>
</feature>
<dbReference type="Gramene" id="KMS95391">
    <property type="protein sequence ID" value="KMS95391"/>
    <property type="gene ID" value="BVRB_008700"/>
</dbReference>
<accession>A0A0J8B318</accession>
<reference evidence="2 3" key="1">
    <citation type="journal article" date="2014" name="Nature">
        <title>The genome of the recently domesticated crop plant sugar beet (Beta vulgaris).</title>
        <authorList>
            <person name="Dohm J.C."/>
            <person name="Minoche A.E."/>
            <person name="Holtgrawe D."/>
            <person name="Capella-Gutierrez S."/>
            <person name="Zakrzewski F."/>
            <person name="Tafer H."/>
            <person name="Rupp O."/>
            <person name="Sorensen T.R."/>
            <person name="Stracke R."/>
            <person name="Reinhardt R."/>
            <person name="Goesmann A."/>
            <person name="Kraft T."/>
            <person name="Schulz B."/>
            <person name="Stadler P.F."/>
            <person name="Schmidt T."/>
            <person name="Gabaldon T."/>
            <person name="Lehrach H."/>
            <person name="Weisshaar B."/>
            <person name="Himmelbauer H."/>
        </authorList>
    </citation>
    <scope>NUCLEOTIDE SEQUENCE [LARGE SCALE GENOMIC DNA]</scope>
    <source>
        <tissue evidence="2">Taproot</tissue>
    </source>
</reference>
<evidence type="ECO:0000313" key="3">
    <source>
        <dbReference type="Proteomes" id="UP000035740"/>
    </source>
</evidence>
<protein>
    <submittedName>
        <fullName evidence="2">Uncharacterized protein</fullName>
    </submittedName>
</protein>
<evidence type="ECO:0000313" key="2">
    <source>
        <dbReference type="EMBL" id="KMS95391.1"/>
    </source>
</evidence>
<proteinExistence type="predicted"/>
<dbReference type="AlphaFoldDB" id="A0A0J8B318"/>
<keyword evidence="3" id="KW-1185">Reference proteome</keyword>
<gene>
    <name evidence="2" type="ORF">BVRB_008700</name>
</gene>
<sequence length="38" mass="4398">MYFHGFHGSGKKAGNEDYQRQKQVVDLVKNSEASKNIW</sequence>
<evidence type="ECO:0000256" key="1">
    <source>
        <dbReference type="SAM" id="MobiDB-lite"/>
    </source>
</evidence>